<dbReference type="Pfam" id="PF22768">
    <property type="entry name" value="SPP1_Dit"/>
    <property type="match status" value="1"/>
</dbReference>
<dbReference type="Proteomes" id="UP000004465">
    <property type="component" value="Unassembled WGS sequence"/>
</dbReference>
<dbReference type="InterPro" id="IPR008841">
    <property type="entry name" value="Siphovirus-type_tail_N"/>
</dbReference>
<sequence>MYEFTDLNVTTNRTLKLASDCMSINGEYLETLIKGYRQLGVSGRGIVSRKVKRDDVPRRAGSWFSYAQDNERMIEVRFKLEAPTSEKLRERYWQLNKFLRPDGEFLKLKFKDEPDYTYEAIYIEGESNPEQALSIIDKLVFVCPNPYKYKEVRTSLDTVNSSDWIELIEITGTVKSSTRTIDITNGRETIHLKGNYASGDKIVIHFGDEISITKNGNNILHELQLHSPLEFFDVKNGERITSNELDIQFKWREYRA</sequence>
<dbReference type="PATRIC" id="fig|883111.3.peg.651"/>
<proteinExistence type="predicted"/>
<dbReference type="InterPro" id="IPR006520">
    <property type="entry name" value="Dit_BPSPP_N"/>
</dbReference>
<feature type="domain" description="Siphovirus-type tail component C-terminal" evidence="2">
    <location>
        <begin position="169"/>
        <end position="253"/>
    </location>
</feature>
<dbReference type="NCBIfam" id="TIGR01633">
    <property type="entry name" value="phi3626_gp14_N"/>
    <property type="match status" value="1"/>
</dbReference>
<protein>
    <recommendedName>
        <fullName evidence="5">Phage tail protein</fullName>
    </recommendedName>
</protein>
<dbReference type="HOGENOM" id="CLU_094981_0_0_9"/>
<organism evidence="3 4">
    <name type="scientific">Facklamia hominis CCUG 36813</name>
    <dbReference type="NCBI Taxonomy" id="883111"/>
    <lineage>
        <taxon>Bacteria</taxon>
        <taxon>Bacillati</taxon>
        <taxon>Bacillota</taxon>
        <taxon>Bacilli</taxon>
        <taxon>Lactobacillales</taxon>
        <taxon>Aerococcaceae</taxon>
        <taxon>Facklamia</taxon>
    </lineage>
</organism>
<gene>
    <name evidence="3" type="ORF">HMPREF9706_00647</name>
</gene>
<evidence type="ECO:0000259" key="1">
    <source>
        <dbReference type="Pfam" id="PF05709"/>
    </source>
</evidence>
<evidence type="ECO:0000259" key="2">
    <source>
        <dbReference type="Pfam" id="PF22768"/>
    </source>
</evidence>
<keyword evidence="4" id="KW-1185">Reference proteome</keyword>
<evidence type="ECO:0000313" key="3">
    <source>
        <dbReference type="EMBL" id="EKB54457.1"/>
    </source>
</evidence>
<dbReference type="InterPro" id="IPR054738">
    <property type="entry name" value="Siphovirus-type_tail_C"/>
</dbReference>
<dbReference type="Gene3D" id="2.60.120.860">
    <property type="match status" value="1"/>
</dbReference>
<dbReference type="AlphaFoldDB" id="K1LQQ6"/>
<dbReference type="OrthoDB" id="3078561at2"/>
<comment type="caution">
    <text evidence="3">The sequence shown here is derived from an EMBL/GenBank/DDBJ whole genome shotgun (WGS) entry which is preliminary data.</text>
</comment>
<feature type="domain" description="Siphovirus-type tail component RIFT-related" evidence="1">
    <location>
        <begin position="29"/>
        <end position="134"/>
    </location>
</feature>
<dbReference type="Pfam" id="PF05709">
    <property type="entry name" value="Sipho_tail"/>
    <property type="match status" value="1"/>
</dbReference>
<evidence type="ECO:0008006" key="5">
    <source>
        <dbReference type="Google" id="ProtNLM"/>
    </source>
</evidence>
<dbReference type="EMBL" id="AGZD01000007">
    <property type="protein sequence ID" value="EKB54457.1"/>
    <property type="molecule type" value="Genomic_DNA"/>
</dbReference>
<evidence type="ECO:0000313" key="4">
    <source>
        <dbReference type="Proteomes" id="UP000004465"/>
    </source>
</evidence>
<reference evidence="3 4" key="1">
    <citation type="submission" date="2012-07" db="EMBL/GenBank/DDBJ databases">
        <title>The Genome Sequence of Facklamia hominis CCUG 36813.</title>
        <authorList>
            <consortium name="The Broad Institute Genome Sequencing Platform"/>
            <person name="Earl A."/>
            <person name="Ward D."/>
            <person name="Feldgarden M."/>
            <person name="Gevers D."/>
            <person name="Huys G."/>
            <person name="Walker B."/>
            <person name="Young S.K."/>
            <person name="Zeng Q."/>
            <person name="Gargeya S."/>
            <person name="Fitzgerald M."/>
            <person name="Haas B."/>
            <person name="Abouelleil A."/>
            <person name="Alvarado L."/>
            <person name="Arachchi H.M."/>
            <person name="Berlin A.M."/>
            <person name="Chapman S.B."/>
            <person name="Goldberg J."/>
            <person name="Griggs A."/>
            <person name="Gujja S."/>
            <person name="Hansen M."/>
            <person name="Howarth C."/>
            <person name="Imamovic A."/>
            <person name="Larimer J."/>
            <person name="McCowen C."/>
            <person name="Montmayeur A."/>
            <person name="Murphy C."/>
            <person name="Neiman D."/>
            <person name="Pearson M."/>
            <person name="Priest M."/>
            <person name="Roberts A."/>
            <person name="Saif S."/>
            <person name="Shea T."/>
            <person name="Sisk P."/>
            <person name="Sykes S."/>
            <person name="Wortman J."/>
            <person name="Nusbaum C."/>
            <person name="Birren B."/>
        </authorList>
    </citation>
    <scope>NUCLEOTIDE SEQUENCE [LARGE SCALE GENOMIC DNA]</scope>
    <source>
        <strain evidence="3 4">CCUG 36813</strain>
    </source>
</reference>
<dbReference type="Gene3D" id="2.40.30.200">
    <property type="match status" value="1"/>
</dbReference>
<dbReference type="RefSeq" id="WP_006907966.1">
    <property type="nucleotide sequence ID" value="NZ_JH932292.1"/>
</dbReference>
<accession>K1LQQ6</accession>
<dbReference type="STRING" id="883111.HMPREF9706_00647"/>
<name>K1LQQ6_9LACT</name>